<comment type="caution">
    <text evidence="1">The sequence shown here is derived from an EMBL/GenBank/DDBJ whole genome shotgun (WGS) entry which is preliminary data.</text>
</comment>
<evidence type="ECO:0000313" key="1">
    <source>
        <dbReference type="EMBL" id="HCK23607.1"/>
    </source>
</evidence>
<organism evidence="1 2">
    <name type="scientific">Bacteroides graminisolvens</name>
    <dbReference type="NCBI Taxonomy" id="477666"/>
    <lineage>
        <taxon>Bacteria</taxon>
        <taxon>Pseudomonadati</taxon>
        <taxon>Bacteroidota</taxon>
        <taxon>Bacteroidia</taxon>
        <taxon>Bacteroidales</taxon>
        <taxon>Bacteroidaceae</taxon>
        <taxon>Bacteroides</taxon>
    </lineage>
</organism>
<feature type="non-terminal residue" evidence="1">
    <location>
        <position position="1"/>
    </location>
</feature>
<gene>
    <name evidence="1" type="ORF">DHW31_02305</name>
</gene>
<protein>
    <recommendedName>
        <fullName evidence="3">6-bladed beta-propeller</fullName>
    </recommendedName>
</protein>
<sequence>IYLYDSLYYYEDTDNDTVFVIGKDYRCSPAYIRDLPNRITLKDRLDVAALLKDPADFSDKNSYSGIREDDKYVYAHHYHGVFSQEYISFISLYDKQTRSLIENINDKIENNWDGGMDIRLYPSCQDGSLFALLLQPYDMKETLTPEHFASRNIAHPEKAEALKKLVSTLKDEDNPVLMLITTK</sequence>
<dbReference type="AlphaFoldDB" id="A0A3D2SBJ0"/>
<name>A0A3D2SBJ0_9BACE</name>
<reference evidence="1 2" key="1">
    <citation type="journal article" date="2018" name="Nat. Biotechnol.">
        <title>A standardized bacterial taxonomy based on genome phylogeny substantially revises the tree of life.</title>
        <authorList>
            <person name="Parks D.H."/>
            <person name="Chuvochina M."/>
            <person name="Waite D.W."/>
            <person name="Rinke C."/>
            <person name="Skarshewski A."/>
            <person name="Chaumeil P.A."/>
            <person name="Hugenholtz P."/>
        </authorList>
    </citation>
    <scope>NUCLEOTIDE SEQUENCE [LARGE SCALE GENOMIC DNA]</scope>
    <source>
        <strain evidence="1">UBA9667</strain>
    </source>
</reference>
<accession>A0A3D2SBJ0</accession>
<proteinExistence type="predicted"/>
<evidence type="ECO:0000313" key="2">
    <source>
        <dbReference type="Proteomes" id="UP000263098"/>
    </source>
</evidence>
<evidence type="ECO:0008006" key="3">
    <source>
        <dbReference type="Google" id="ProtNLM"/>
    </source>
</evidence>
<dbReference type="Proteomes" id="UP000263098">
    <property type="component" value="Unassembled WGS sequence"/>
</dbReference>
<dbReference type="EMBL" id="DPVG01000081">
    <property type="protein sequence ID" value="HCK23607.1"/>
    <property type="molecule type" value="Genomic_DNA"/>
</dbReference>